<feature type="transmembrane region" description="Helical" evidence="7">
    <location>
        <begin position="311"/>
        <end position="329"/>
    </location>
</feature>
<feature type="transmembrane region" description="Helical" evidence="7">
    <location>
        <begin position="76"/>
        <end position="95"/>
    </location>
</feature>
<dbReference type="GO" id="GO:0022857">
    <property type="term" value="F:transmembrane transporter activity"/>
    <property type="evidence" value="ECO:0007669"/>
    <property type="project" value="TreeGrafter"/>
</dbReference>
<dbReference type="PANTHER" id="PTHR33362">
    <property type="entry name" value="SIALIC ACID TRAP TRANSPORTER PERMEASE PROTEIN SIAT-RELATED"/>
    <property type="match status" value="1"/>
</dbReference>
<sequence>MIWLIPLLFALILFRIPIAFALGFVSLLGILVTDPALLINLPRRLYNGIESFTLIAVPLFVLAGEIMTKGGISKRLINFSQLVVGFMPGGLAMVVVMASMFFSALTGTAIAAAAAIGGMMIPAMKEQGYDVRFSASLVASSSTIGPIIPPSIVLILYGVIASVSISDLFVAGVLPGMLMGLGLMTYCFIIGMKTKDKTRTPFPKPKELLFSFKDAILALLMPVIILGGIISGMFTATESGVIAVIYALLIGLFVYGDLKFKDIVPVFMDSGRTTASIIFLIGNASIFIWLLSYHSIPQQLLDVLGPFGENPLLLLLLINLILLLAGTFIDTISAVSIFTPLFLPLILQAGIDPVHFGIIMAVNLTIGMVTPPLGVALFVTARIANIKVPEMFRYLIPQIGILLAVLLIVTYLPDVIMFIPENYESWFNTTPAE</sequence>
<evidence type="ECO:0000313" key="10">
    <source>
        <dbReference type="Proteomes" id="UP000285120"/>
    </source>
</evidence>
<dbReference type="InterPro" id="IPR010656">
    <property type="entry name" value="DctM"/>
</dbReference>
<feature type="transmembrane region" description="Helical" evidence="7">
    <location>
        <begin position="212"/>
        <end position="234"/>
    </location>
</feature>
<feature type="transmembrane region" description="Helical" evidence="7">
    <location>
        <begin position="101"/>
        <end position="121"/>
    </location>
</feature>
<evidence type="ECO:0000256" key="6">
    <source>
        <dbReference type="ARBA" id="ARBA00023136"/>
    </source>
</evidence>
<keyword evidence="4 7" id="KW-0812">Transmembrane</keyword>
<dbReference type="OrthoDB" id="9785600at2"/>
<evidence type="ECO:0000313" key="9">
    <source>
        <dbReference type="EMBL" id="RKD75164.1"/>
    </source>
</evidence>
<dbReference type="AlphaFoldDB" id="A0A419V5A4"/>
<evidence type="ECO:0000256" key="1">
    <source>
        <dbReference type="ARBA" id="ARBA00004429"/>
    </source>
</evidence>
<feature type="transmembrane region" description="Helical" evidence="7">
    <location>
        <begin position="391"/>
        <end position="412"/>
    </location>
</feature>
<gene>
    <name evidence="9" type="ORF">ATL39_0861</name>
</gene>
<reference evidence="9 10" key="1">
    <citation type="submission" date="2018-09" db="EMBL/GenBank/DDBJ databases">
        <title>Genomic Encyclopedia of Archaeal and Bacterial Type Strains, Phase II (KMG-II): from individual species to whole genera.</title>
        <authorList>
            <person name="Goeker M."/>
        </authorList>
    </citation>
    <scope>NUCLEOTIDE SEQUENCE [LARGE SCALE GENOMIC DNA]</scope>
    <source>
        <strain evidence="9 10">DSM 17008</strain>
    </source>
</reference>
<comment type="subcellular location">
    <subcellularLocation>
        <location evidence="1">Cell inner membrane</location>
        <topology evidence="1">Multi-pass membrane protein</topology>
    </subcellularLocation>
</comment>
<evidence type="ECO:0000259" key="8">
    <source>
        <dbReference type="Pfam" id="PF06808"/>
    </source>
</evidence>
<dbReference type="PANTHER" id="PTHR33362:SF2">
    <property type="entry name" value="TRAP TRANSPORTER LARGE PERMEASE PROTEIN"/>
    <property type="match status" value="1"/>
</dbReference>
<keyword evidence="3" id="KW-0997">Cell inner membrane</keyword>
<keyword evidence="2" id="KW-1003">Cell membrane</keyword>
<evidence type="ECO:0000256" key="4">
    <source>
        <dbReference type="ARBA" id="ARBA00022692"/>
    </source>
</evidence>
<evidence type="ECO:0000256" key="5">
    <source>
        <dbReference type="ARBA" id="ARBA00022989"/>
    </source>
</evidence>
<feature type="transmembrane region" description="Helical" evidence="7">
    <location>
        <begin position="240"/>
        <end position="258"/>
    </location>
</feature>
<dbReference type="Proteomes" id="UP000285120">
    <property type="component" value="Unassembled WGS sequence"/>
</dbReference>
<comment type="caution">
    <text evidence="9">The sequence shown here is derived from an EMBL/GenBank/DDBJ whole genome shotgun (WGS) entry which is preliminary data.</text>
</comment>
<protein>
    <submittedName>
        <fullName evidence="9">C4-dicarboxylate transporter DctM subunit</fullName>
    </submittedName>
</protein>
<dbReference type="InterPro" id="IPR004681">
    <property type="entry name" value="TRAP_DctM"/>
</dbReference>
<dbReference type="Pfam" id="PF06808">
    <property type="entry name" value="DctM"/>
    <property type="match status" value="1"/>
</dbReference>
<keyword evidence="5 7" id="KW-1133">Transmembrane helix</keyword>
<keyword evidence="10" id="KW-1185">Reference proteome</keyword>
<dbReference type="RefSeq" id="WP_120192064.1">
    <property type="nucleotide sequence ID" value="NZ_RAPK01000007.1"/>
</dbReference>
<dbReference type="EMBL" id="RAPK01000007">
    <property type="protein sequence ID" value="RKD75164.1"/>
    <property type="molecule type" value="Genomic_DNA"/>
</dbReference>
<feature type="domain" description="TRAP C4-dicarboxylate transport system permease DctM subunit" evidence="8">
    <location>
        <begin position="7"/>
        <end position="414"/>
    </location>
</feature>
<dbReference type="PIRSF" id="PIRSF006066">
    <property type="entry name" value="HI0050"/>
    <property type="match status" value="1"/>
</dbReference>
<accession>A0A419V5A4</accession>
<feature type="transmembrane region" description="Helical" evidence="7">
    <location>
        <begin position="270"/>
        <end position="291"/>
    </location>
</feature>
<feature type="transmembrane region" description="Helical" evidence="7">
    <location>
        <begin position="45"/>
        <end position="64"/>
    </location>
</feature>
<feature type="transmembrane region" description="Helical" evidence="7">
    <location>
        <begin position="169"/>
        <end position="191"/>
    </location>
</feature>
<evidence type="ECO:0000256" key="2">
    <source>
        <dbReference type="ARBA" id="ARBA00022475"/>
    </source>
</evidence>
<feature type="transmembrane region" description="Helical" evidence="7">
    <location>
        <begin position="334"/>
        <end position="351"/>
    </location>
</feature>
<feature type="transmembrane region" description="Helical" evidence="7">
    <location>
        <begin position="357"/>
        <end position="379"/>
    </location>
</feature>
<organism evidence="9 10">
    <name type="scientific">Sinobaca qinghaiensis</name>
    <dbReference type="NCBI Taxonomy" id="342944"/>
    <lineage>
        <taxon>Bacteria</taxon>
        <taxon>Bacillati</taxon>
        <taxon>Bacillota</taxon>
        <taxon>Bacilli</taxon>
        <taxon>Bacillales</taxon>
        <taxon>Sporolactobacillaceae</taxon>
        <taxon>Sinobaca</taxon>
    </lineage>
</organism>
<dbReference type="NCBIfam" id="TIGR00786">
    <property type="entry name" value="dctM"/>
    <property type="match status" value="1"/>
</dbReference>
<evidence type="ECO:0000256" key="3">
    <source>
        <dbReference type="ARBA" id="ARBA00022519"/>
    </source>
</evidence>
<name>A0A419V5A4_9BACL</name>
<feature type="transmembrane region" description="Helical" evidence="7">
    <location>
        <begin position="133"/>
        <end position="157"/>
    </location>
</feature>
<keyword evidence="6 7" id="KW-0472">Membrane</keyword>
<dbReference type="GO" id="GO:0005886">
    <property type="term" value="C:plasma membrane"/>
    <property type="evidence" value="ECO:0007669"/>
    <property type="project" value="UniProtKB-SubCell"/>
</dbReference>
<proteinExistence type="predicted"/>
<evidence type="ECO:0000256" key="7">
    <source>
        <dbReference type="SAM" id="Phobius"/>
    </source>
</evidence>